<evidence type="ECO:0000259" key="2">
    <source>
        <dbReference type="PROSITE" id="PS50882"/>
    </source>
</evidence>
<feature type="compositionally biased region" description="Basic and acidic residues" evidence="1">
    <location>
        <begin position="408"/>
        <end position="422"/>
    </location>
</feature>
<evidence type="ECO:0000313" key="3">
    <source>
        <dbReference type="EnsemblMetazoa" id="XP_019850317.1"/>
    </source>
</evidence>
<sequence>MDGQRSLDKVSADSDGDLKNEADSSPQKVDDAYDVLTEEMEASLSPNGSVDKHGDDVDIMAGIDDIDSQHFEVLDAVEDGDPSPTEATATEEQPKEAADEKVEFKSPSPDLSNKTSAKKGSENSGAISPIRFESKEATSSSKVDKSKDKKSEPLPHKITDRLFVNTRYFVIKSNNYENVDIAKSKNVWSTLPYNEKKLNKAYRDCRNVLLIFSVKESGGFQGFAKLVSESRSDVPRVHWVLPPSMSASQLSHVFKLDWIHKGTLAFNLCQDLKNPWNENKPVKIGRDGQEIEPSVGEKLCKLWLSLNADGSSSASSTVAPRDRRRLSGSHYHDVHVSQQPALFPTLSPYVSAPFAHPSLGLFAGGRPPHIHLNPTLYPPPSKHHLSQAEALLDARKKKSEHSHRRDRVARDRSRSRSKERDVSTNSRSKGKPDSSRRRRSRSRSRSRERNSRHEKEREKNKRGHTKESAFEKSFGVCKETLLHGSYADYIKEYAARSTRASGPTSSMGVNVAGIASQYQKALSHVATALASQTAAESQQPMDPATYNKKVEEFLQRMKGKSQSSASSHSN</sequence>
<dbReference type="GO" id="GO:1990247">
    <property type="term" value="F:N6-methyladenosine-containing RNA reader activity"/>
    <property type="evidence" value="ECO:0007669"/>
    <property type="project" value="TreeGrafter"/>
</dbReference>
<feature type="domain" description="YTH" evidence="2">
    <location>
        <begin position="166"/>
        <end position="303"/>
    </location>
</feature>
<feature type="region of interest" description="Disordered" evidence="1">
    <location>
        <begin position="394"/>
        <end position="467"/>
    </location>
</feature>
<feature type="region of interest" description="Disordered" evidence="1">
    <location>
        <begin position="533"/>
        <end position="570"/>
    </location>
</feature>
<feature type="compositionally biased region" description="Basic residues" evidence="1">
    <location>
        <begin position="395"/>
        <end position="407"/>
    </location>
</feature>
<dbReference type="GO" id="GO:0000381">
    <property type="term" value="P:regulation of alternative mRNA splicing, via spliceosome"/>
    <property type="evidence" value="ECO:0007669"/>
    <property type="project" value="TreeGrafter"/>
</dbReference>
<dbReference type="CDD" id="cd21134">
    <property type="entry name" value="YTH"/>
    <property type="match status" value="1"/>
</dbReference>
<evidence type="ECO:0000313" key="4">
    <source>
        <dbReference type="Proteomes" id="UP000007879"/>
    </source>
</evidence>
<evidence type="ECO:0000256" key="1">
    <source>
        <dbReference type="SAM" id="MobiDB-lite"/>
    </source>
</evidence>
<feature type="region of interest" description="Disordered" evidence="1">
    <location>
        <begin position="1"/>
        <end position="153"/>
    </location>
</feature>
<proteinExistence type="predicted"/>
<dbReference type="AlphaFoldDB" id="A0AAN0J0P5"/>
<dbReference type="GO" id="GO:0000398">
    <property type="term" value="P:mRNA splicing, via spliceosome"/>
    <property type="evidence" value="ECO:0007669"/>
    <property type="project" value="TreeGrafter"/>
</dbReference>
<dbReference type="InterPro" id="IPR007275">
    <property type="entry name" value="YTH_domain"/>
</dbReference>
<dbReference type="Proteomes" id="UP000007879">
    <property type="component" value="Unassembled WGS sequence"/>
</dbReference>
<dbReference type="GO" id="GO:0005654">
    <property type="term" value="C:nucleoplasm"/>
    <property type="evidence" value="ECO:0007669"/>
    <property type="project" value="TreeGrafter"/>
</dbReference>
<feature type="compositionally biased region" description="Basic and acidic residues" evidence="1">
    <location>
        <begin position="1"/>
        <end position="22"/>
    </location>
</feature>
<dbReference type="InterPro" id="IPR045168">
    <property type="entry name" value="YTH_prot"/>
</dbReference>
<feature type="compositionally biased region" description="Acidic residues" evidence="1">
    <location>
        <begin position="32"/>
        <end position="41"/>
    </location>
</feature>
<name>A0AAN0J0P5_AMPQE</name>
<gene>
    <name evidence="3" type="primary">100638718</name>
</gene>
<dbReference type="PROSITE" id="PS50882">
    <property type="entry name" value="YTH"/>
    <property type="match status" value="1"/>
</dbReference>
<reference evidence="3" key="2">
    <citation type="submission" date="2024-06" db="UniProtKB">
        <authorList>
            <consortium name="EnsemblMetazoa"/>
        </authorList>
    </citation>
    <scope>IDENTIFICATION</scope>
</reference>
<feature type="compositionally biased region" description="Basic and acidic residues" evidence="1">
    <location>
        <begin position="445"/>
        <end position="467"/>
    </location>
</feature>
<dbReference type="PANTHER" id="PTHR12357">
    <property type="entry name" value="YTH YT521-B HOMOLOGY DOMAIN-CONTAINING"/>
    <property type="match status" value="1"/>
</dbReference>
<keyword evidence="4" id="KW-1185">Reference proteome</keyword>
<dbReference type="Gene3D" id="3.10.590.10">
    <property type="entry name" value="ph1033 like domains"/>
    <property type="match status" value="1"/>
</dbReference>
<reference evidence="4" key="1">
    <citation type="journal article" date="2010" name="Nature">
        <title>The Amphimedon queenslandica genome and the evolution of animal complexity.</title>
        <authorList>
            <person name="Srivastava M."/>
            <person name="Simakov O."/>
            <person name="Chapman J."/>
            <person name="Fahey B."/>
            <person name="Gauthier M.E."/>
            <person name="Mitros T."/>
            <person name="Richards G.S."/>
            <person name="Conaco C."/>
            <person name="Dacre M."/>
            <person name="Hellsten U."/>
            <person name="Larroux C."/>
            <person name="Putnam N.H."/>
            <person name="Stanke M."/>
            <person name="Adamska M."/>
            <person name="Darling A."/>
            <person name="Degnan S.M."/>
            <person name="Oakley T.H."/>
            <person name="Plachetzki D.C."/>
            <person name="Zhai Y."/>
            <person name="Adamski M."/>
            <person name="Calcino A."/>
            <person name="Cummins S.F."/>
            <person name="Goodstein D.M."/>
            <person name="Harris C."/>
            <person name="Jackson D.J."/>
            <person name="Leys S.P."/>
            <person name="Shu S."/>
            <person name="Woodcroft B.J."/>
            <person name="Vervoort M."/>
            <person name="Kosik K.S."/>
            <person name="Manning G."/>
            <person name="Degnan B.M."/>
            <person name="Rokhsar D.S."/>
        </authorList>
    </citation>
    <scope>NUCLEOTIDE SEQUENCE [LARGE SCALE GENOMIC DNA]</scope>
</reference>
<organism evidence="3 4">
    <name type="scientific">Amphimedon queenslandica</name>
    <name type="common">Sponge</name>
    <dbReference type="NCBI Taxonomy" id="400682"/>
    <lineage>
        <taxon>Eukaryota</taxon>
        <taxon>Metazoa</taxon>
        <taxon>Porifera</taxon>
        <taxon>Demospongiae</taxon>
        <taxon>Heteroscleromorpha</taxon>
        <taxon>Haplosclerida</taxon>
        <taxon>Niphatidae</taxon>
        <taxon>Amphimedon</taxon>
    </lineage>
</organism>
<dbReference type="GO" id="GO:0003729">
    <property type="term" value="F:mRNA binding"/>
    <property type="evidence" value="ECO:0007669"/>
    <property type="project" value="TreeGrafter"/>
</dbReference>
<dbReference type="EnsemblMetazoa" id="XM_019994758.1">
    <property type="protein sequence ID" value="XP_019850317.1"/>
    <property type="gene ID" value="LOC100638718"/>
</dbReference>
<dbReference type="Pfam" id="PF04146">
    <property type="entry name" value="YTH"/>
    <property type="match status" value="1"/>
</dbReference>
<feature type="compositionally biased region" description="Basic and acidic residues" evidence="1">
    <location>
        <begin position="132"/>
        <end position="153"/>
    </location>
</feature>
<dbReference type="PANTHER" id="PTHR12357:SF3">
    <property type="entry name" value="YTH DOMAIN-CONTAINING PROTEIN 1"/>
    <property type="match status" value="1"/>
</dbReference>
<protein>
    <recommendedName>
        <fullName evidence="2">YTH domain-containing protein</fullName>
    </recommendedName>
</protein>
<feature type="compositionally biased region" description="Basic and acidic residues" evidence="1">
    <location>
        <begin position="92"/>
        <end position="104"/>
    </location>
</feature>
<feature type="compositionally biased region" description="Low complexity" evidence="1">
    <location>
        <begin position="561"/>
        <end position="570"/>
    </location>
</feature>
<accession>A0AAN0J0P5</accession>